<organism evidence="18 19">
    <name type="scientific">Conchiformibius steedae</name>
    <dbReference type="NCBI Taxonomy" id="153493"/>
    <lineage>
        <taxon>Bacteria</taxon>
        <taxon>Pseudomonadati</taxon>
        <taxon>Pseudomonadota</taxon>
        <taxon>Betaproteobacteria</taxon>
        <taxon>Neisseriales</taxon>
        <taxon>Neisseriaceae</taxon>
        <taxon>Conchiformibius</taxon>
    </lineage>
</organism>
<evidence type="ECO:0000256" key="1">
    <source>
        <dbReference type="ARBA" id="ARBA00001946"/>
    </source>
</evidence>
<feature type="domain" description="Nudix hydrolase" evidence="17">
    <location>
        <begin position="2"/>
        <end position="131"/>
    </location>
</feature>
<reference evidence="18 19" key="1">
    <citation type="submission" date="2018-11" db="EMBL/GenBank/DDBJ databases">
        <title>Genomes From Bacteria Associated with the Canine Oral Cavity: a Test Case for Automated Genome-Based Taxonomic Assignment.</title>
        <authorList>
            <person name="Coil D.A."/>
            <person name="Jospin G."/>
            <person name="Darling A.E."/>
            <person name="Wallis C."/>
            <person name="Davis I.J."/>
            <person name="Harris S."/>
            <person name="Eisen J.A."/>
            <person name="Holcombe L.J."/>
            <person name="O'Flynn C."/>
        </authorList>
    </citation>
    <scope>NUCLEOTIDE SEQUENCE [LARGE SCALE GENOMIC DNA]</scope>
    <source>
        <strain evidence="18 19">COT-280</strain>
    </source>
</reference>
<comment type="cofactor">
    <cofactor evidence="1">
        <name>Mg(2+)</name>
        <dbReference type="ChEBI" id="CHEBI:18420"/>
    </cofactor>
</comment>
<dbReference type="GO" id="GO:0044715">
    <property type="term" value="F:8-oxo-dGDP phosphatase activity"/>
    <property type="evidence" value="ECO:0007669"/>
    <property type="project" value="TreeGrafter"/>
</dbReference>
<keyword evidence="8" id="KW-0460">Magnesium</keyword>
<keyword evidence="19" id="KW-1185">Reference proteome</keyword>
<proteinExistence type="inferred from homology"/>
<evidence type="ECO:0000256" key="16">
    <source>
        <dbReference type="ARBA" id="ARBA00042798"/>
    </source>
</evidence>
<dbReference type="GO" id="GO:0046872">
    <property type="term" value="F:metal ion binding"/>
    <property type="evidence" value="ECO:0007669"/>
    <property type="project" value="UniProtKB-KW"/>
</dbReference>
<dbReference type="GO" id="GO:0008413">
    <property type="term" value="F:8-oxo-7,8-dihydroguanosine triphosphate pyrophosphatase activity"/>
    <property type="evidence" value="ECO:0007669"/>
    <property type="project" value="TreeGrafter"/>
</dbReference>
<keyword evidence="6" id="KW-0227">DNA damage</keyword>
<name>A0A3P2A221_9NEIS</name>
<evidence type="ECO:0000256" key="7">
    <source>
        <dbReference type="ARBA" id="ARBA00022801"/>
    </source>
</evidence>
<dbReference type="PROSITE" id="PS00893">
    <property type="entry name" value="NUDIX_BOX"/>
    <property type="match status" value="1"/>
</dbReference>
<keyword evidence="9" id="KW-0234">DNA repair</keyword>
<sequence>MKPVQVVAGVVYNAAGEILLTSRPAGKAYAGYWEFAGGKVEAGESLFDALKREFEEELGITITRARPWLQKIHAYEHATVHLHFFRIAADAWYGTVSPREGQQLAWQQAGAYAVSPMLPANAALLNALAIPATLSGSPQHGFYSANGAYRIAPPSLFHSGHDALLLDAHAPQPATVQPRAVWRSVGNLAEFKQAQDADALLWRVENDSAAQTLLHTLQQGVSLPVAAYARANVCARYAQVWQDAGLHALIENRESVTV</sequence>
<dbReference type="Gene3D" id="3.90.79.10">
    <property type="entry name" value="Nucleoside Triphosphate Pyrophosphohydrolase"/>
    <property type="match status" value="1"/>
</dbReference>
<keyword evidence="7" id="KW-0378">Hydrolase</keyword>
<keyword evidence="5" id="KW-0479">Metal-binding</keyword>
<dbReference type="Pfam" id="PF14815">
    <property type="entry name" value="NUDIX_4"/>
    <property type="match status" value="1"/>
</dbReference>
<comment type="catalytic activity">
    <reaction evidence="11">
        <text>8-oxo-GTP + H2O = 8-oxo-GMP + diphosphate + H(+)</text>
        <dbReference type="Rhea" id="RHEA:67616"/>
        <dbReference type="ChEBI" id="CHEBI:15377"/>
        <dbReference type="ChEBI" id="CHEBI:15378"/>
        <dbReference type="ChEBI" id="CHEBI:33019"/>
        <dbReference type="ChEBI" id="CHEBI:143553"/>
        <dbReference type="ChEBI" id="CHEBI:145694"/>
    </reaction>
</comment>
<evidence type="ECO:0000256" key="15">
    <source>
        <dbReference type="ARBA" id="ARBA00041979"/>
    </source>
</evidence>
<evidence type="ECO:0000256" key="9">
    <source>
        <dbReference type="ARBA" id="ARBA00023204"/>
    </source>
</evidence>
<dbReference type="PANTHER" id="PTHR47707">
    <property type="entry name" value="8-OXO-DGTP DIPHOSPHATASE"/>
    <property type="match status" value="1"/>
</dbReference>
<evidence type="ECO:0000256" key="5">
    <source>
        <dbReference type="ARBA" id="ARBA00022723"/>
    </source>
</evidence>
<dbReference type="InterPro" id="IPR015797">
    <property type="entry name" value="NUDIX_hydrolase-like_dom_sf"/>
</dbReference>
<dbReference type="EMBL" id="RQYC01000015">
    <property type="protein sequence ID" value="RRD89481.1"/>
    <property type="molecule type" value="Genomic_DNA"/>
</dbReference>
<dbReference type="GO" id="GO:0044716">
    <property type="term" value="F:8-oxo-GDP phosphatase activity"/>
    <property type="evidence" value="ECO:0007669"/>
    <property type="project" value="TreeGrafter"/>
</dbReference>
<dbReference type="EC" id="3.6.1.55" evidence="12"/>
<dbReference type="InterPro" id="IPR029119">
    <property type="entry name" value="MutY_C"/>
</dbReference>
<dbReference type="CDD" id="cd03425">
    <property type="entry name" value="NUDIX_MutT_NudA_like"/>
    <property type="match status" value="1"/>
</dbReference>
<dbReference type="PROSITE" id="PS51462">
    <property type="entry name" value="NUDIX"/>
    <property type="match status" value="1"/>
</dbReference>
<evidence type="ECO:0000256" key="11">
    <source>
        <dbReference type="ARBA" id="ARBA00036904"/>
    </source>
</evidence>
<dbReference type="PRINTS" id="PR00502">
    <property type="entry name" value="NUDIXFAMILY"/>
</dbReference>
<dbReference type="GO" id="GO:0035539">
    <property type="term" value="F:8-oxo-7,8-dihydrodeoxyguanosine triphosphate pyrophosphatase activity"/>
    <property type="evidence" value="ECO:0007669"/>
    <property type="project" value="UniProtKB-EC"/>
</dbReference>
<comment type="similarity">
    <text evidence="2">Belongs to the Nudix hydrolase family.</text>
</comment>
<keyword evidence="3" id="KW-0515">Mutator protein</keyword>
<evidence type="ECO:0000256" key="13">
    <source>
        <dbReference type="ARBA" id="ARBA00040794"/>
    </source>
</evidence>
<keyword evidence="4" id="KW-0235">DNA replication</keyword>
<evidence type="ECO:0000259" key="17">
    <source>
        <dbReference type="PROSITE" id="PS51462"/>
    </source>
</evidence>
<dbReference type="InterPro" id="IPR020476">
    <property type="entry name" value="Nudix_hydrolase"/>
</dbReference>
<evidence type="ECO:0000256" key="3">
    <source>
        <dbReference type="ARBA" id="ARBA00022457"/>
    </source>
</evidence>
<dbReference type="AlphaFoldDB" id="A0A3P2A221"/>
<evidence type="ECO:0000256" key="4">
    <source>
        <dbReference type="ARBA" id="ARBA00022705"/>
    </source>
</evidence>
<dbReference type="InterPro" id="IPR047127">
    <property type="entry name" value="MutT-like"/>
</dbReference>
<evidence type="ECO:0000256" key="14">
    <source>
        <dbReference type="ARBA" id="ARBA00041592"/>
    </source>
</evidence>
<dbReference type="GO" id="GO:0006281">
    <property type="term" value="P:DNA repair"/>
    <property type="evidence" value="ECO:0007669"/>
    <property type="project" value="UniProtKB-KW"/>
</dbReference>
<protein>
    <recommendedName>
        <fullName evidence="13">8-oxo-dGTP diphosphatase</fullName>
        <ecNumber evidence="12">3.6.1.55</ecNumber>
    </recommendedName>
    <alternativeName>
        <fullName evidence="16">7,8-dihydro-8-oxoguanine-triphosphatase</fullName>
    </alternativeName>
    <alternativeName>
        <fullName evidence="15">Mutator protein MutT</fullName>
    </alternativeName>
    <alternativeName>
        <fullName evidence="14">dGTP pyrophosphohydrolase</fullName>
    </alternativeName>
</protein>
<evidence type="ECO:0000313" key="19">
    <source>
        <dbReference type="Proteomes" id="UP000269923"/>
    </source>
</evidence>
<evidence type="ECO:0000256" key="10">
    <source>
        <dbReference type="ARBA" id="ARBA00035861"/>
    </source>
</evidence>
<dbReference type="OrthoDB" id="9810648at2"/>
<comment type="catalytic activity">
    <reaction evidence="10">
        <text>8-oxo-dGTP + H2O = 8-oxo-dGMP + diphosphate + H(+)</text>
        <dbReference type="Rhea" id="RHEA:31575"/>
        <dbReference type="ChEBI" id="CHEBI:15377"/>
        <dbReference type="ChEBI" id="CHEBI:15378"/>
        <dbReference type="ChEBI" id="CHEBI:33019"/>
        <dbReference type="ChEBI" id="CHEBI:63224"/>
        <dbReference type="ChEBI" id="CHEBI:77896"/>
        <dbReference type="EC" id="3.6.1.55"/>
    </reaction>
</comment>
<gene>
    <name evidence="18" type="ORF">EII21_08815</name>
</gene>
<dbReference type="PANTHER" id="PTHR47707:SF1">
    <property type="entry name" value="NUDIX HYDROLASE FAMILY PROTEIN"/>
    <property type="match status" value="1"/>
</dbReference>
<evidence type="ECO:0000313" key="18">
    <source>
        <dbReference type="EMBL" id="RRD89481.1"/>
    </source>
</evidence>
<dbReference type="GO" id="GO:0006260">
    <property type="term" value="P:DNA replication"/>
    <property type="evidence" value="ECO:0007669"/>
    <property type="project" value="UniProtKB-KW"/>
</dbReference>
<dbReference type="InterPro" id="IPR000086">
    <property type="entry name" value="NUDIX_hydrolase_dom"/>
</dbReference>
<dbReference type="RefSeq" id="WP_124795707.1">
    <property type="nucleotide sequence ID" value="NZ_RQYC01000015.1"/>
</dbReference>
<accession>A0A3P2A221</accession>
<dbReference type="InterPro" id="IPR020084">
    <property type="entry name" value="NUDIX_hydrolase_CS"/>
</dbReference>
<evidence type="ECO:0000256" key="2">
    <source>
        <dbReference type="ARBA" id="ARBA00005582"/>
    </source>
</evidence>
<evidence type="ECO:0000256" key="6">
    <source>
        <dbReference type="ARBA" id="ARBA00022763"/>
    </source>
</evidence>
<evidence type="ECO:0000256" key="12">
    <source>
        <dbReference type="ARBA" id="ARBA00038905"/>
    </source>
</evidence>
<dbReference type="SUPFAM" id="SSF55811">
    <property type="entry name" value="Nudix"/>
    <property type="match status" value="1"/>
</dbReference>
<comment type="caution">
    <text evidence="18">The sequence shown here is derived from an EMBL/GenBank/DDBJ whole genome shotgun (WGS) entry which is preliminary data.</text>
</comment>
<dbReference type="STRING" id="1121352.GCA_000620925_01592"/>
<evidence type="ECO:0000256" key="8">
    <source>
        <dbReference type="ARBA" id="ARBA00022842"/>
    </source>
</evidence>
<dbReference type="Proteomes" id="UP000269923">
    <property type="component" value="Unassembled WGS sequence"/>
</dbReference>